<dbReference type="Pfam" id="PF10604">
    <property type="entry name" value="Polyketide_cyc2"/>
    <property type="match status" value="1"/>
</dbReference>
<dbReference type="SUPFAM" id="SSF55961">
    <property type="entry name" value="Bet v1-like"/>
    <property type="match status" value="1"/>
</dbReference>
<dbReference type="EMBL" id="CP025299">
    <property type="protein sequence ID" value="AUG30962.1"/>
    <property type="molecule type" value="Genomic_DNA"/>
</dbReference>
<evidence type="ECO:0000313" key="2">
    <source>
        <dbReference type="EMBL" id="AUG30962.1"/>
    </source>
</evidence>
<name>A0A2K9DDF3_9MICO</name>
<dbReference type="InterPro" id="IPR023393">
    <property type="entry name" value="START-like_dom_sf"/>
</dbReference>
<dbReference type="KEGG" id="mhos:CXR34_16825"/>
<dbReference type="InterPro" id="IPR019587">
    <property type="entry name" value="Polyketide_cyclase/dehydratase"/>
</dbReference>
<evidence type="ECO:0000313" key="3">
    <source>
        <dbReference type="Proteomes" id="UP000233276"/>
    </source>
</evidence>
<evidence type="ECO:0000256" key="1">
    <source>
        <dbReference type="SAM" id="MobiDB-lite"/>
    </source>
</evidence>
<reference evidence="2 3" key="1">
    <citation type="submission" date="2017-12" db="EMBL/GenBank/DDBJ databases">
        <title>Isolation and characterization of estrogens degradatiion strain Microbacterium hominis SJTG1.</title>
        <authorList>
            <person name="Xiong W."/>
            <person name="Yin C."/>
            <person name="Zheng D."/>
            <person name="Liang R."/>
        </authorList>
    </citation>
    <scope>NUCLEOTIDE SEQUENCE [LARGE SCALE GENOMIC DNA]</scope>
    <source>
        <strain evidence="2 3">SJTG1</strain>
    </source>
</reference>
<sequence length="188" mass="20307">MATASVRLFDCTPDDVFAVLGDGWVYPAWVVGASRMRAVDPEWPAEGAHIHHSLGAWPVLVDDDTQIVEWSPPRRLRLRAKAGPFGRAVVVIEVRPRGEGCVVRLAEEPVGGAGRLPRFLWAPLLHLRNEETIRRLRYLSEGRRRERDAAQTSARPAVPDPAGGTPDADAVADAAEATDAHDAAAGAA</sequence>
<dbReference type="Proteomes" id="UP000233276">
    <property type="component" value="Chromosome"/>
</dbReference>
<feature type="compositionally biased region" description="Low complexity" evidence="1">
    <location>
        <begin position="156"/>
        <end position="188"/>
    </location>
</feature>
<dbReference type="AlphaFoldDB" id="A0A2K9DDF3"/>
<dbReference type="RefSeq" id="WP_101307074.1">
    <property type="nucleotide sequence ID" value="NZ_CP025299.1"/>
</dbReference>
<proteinExistence type="predicted"/>
<accession>A0A2K9DDF3</accession>
<dbReference type="Gene3D" id="3.30.530.20">
    <property type="match status" value="1"/>
</dbReference>
<feature type="region of interest" description="Disordered" evidence="1">
    <location>
        <begin position="144"/>
        <end position="188"/>
    </location>
</feature>
<protein>
    <submittedName>
        <fullName evidence="2">SRPBCC family protein</fullName>
    </submittedName>
</protein>
<organism evidence="2 3">
    <name type="scientific">Microbacterium hominis</name>
    <dbReference type="NCBI Taxonomy" id="162426"/>
    <lineage>
        <taxon>Bacteria</taxon>
        <taxon>Bacillati</taxon>
        <taxon>Actinomycetota</taxon>
        <taxon>Actinomycetes</taxon>
        <taxon>Micrococcales</taxon>
        <taxon>Microbacteriaceae</taxon>
        <taxon>Microbacterium</taxon>
    </lineage>
</organism>
<gene>
    <name evidence="2" type="ORF">CXR34_16825</name>
</gene>